<sequence length="119" mass="12996">MLSLELTCGCLLPFQTHATDPRHLPSSPARLKHLSSIQRLPFVGHVSSSLPPWSLQVFRTVSSVAKPLQTALFITSCVPATGTHSSRHLDESPSTSRLLTISTQPGVINSHHLIFQHTL</sequence>
<gene>
    <name evidence="1" type="ORF">QR685DRAFT_576197</name>
</gene>
<dbReference type="Proteomes" id="UP001451303">
    <property type="component" value="Unassembled WGS sequence"/>
</dbReference>
<organism evidence="1 2">
    <name type="scientific">Neurospora intermedia</name>
    <dbReference type="NCBI Taxonomy" id="5142"/>
    <lineage>
        <taxon>Eukaryota</taxon>
        <taxon>Fungi</taxon>
        <taxon>Dikarya</taxon>
        <taxon>Ascomycota</taxon>
        <taxon>Pezizomycotina</taxon>
        <taxon>Sordariomycetes</taxon>
        <taxon>Sordariomycetidae</taxon>
        <taxon>Sordariales</taxon>
        <taxon>Sordariaceae</taxon>
        <taxon>Neurospora</taxon>
    </lineage>
</organism>
<comment type="caution">
    <text evidence="1">The sequence shown here is derived from an EMBL/GenBank/DDBJ whole genome shotgun (WGS) entry which is preliminary data.</text>
</comment>
<reference evidence="1 2" key="1">
    <citation type="submission" date="2023-09" db="EMBL/GenBank/DDBJ databases">
        <title>Multi-omics analysis of a traditional fermented food reveals byproduct-associated fungal strains for waste-to-food upcycling.</title>
        <authorList>
            <consortium name="Lawrence Berkeley National Laboratory"/>
            <person name="Rekdal V.M."/>
            <person name="Villalobos-Escobedo J.M."/>
            <person name="Rodriguez-Valeron N."/>
            <person name="Garcia M.O."/>
            <person name="Vasquez D.P."/>
            <person name="Damayanti I."/>
            <person name="Sorensen P.M."/>
            <person name="Baidoo E.E."/>
            <person name="De Carvalho A.C."/>
            <person name="Riley R."/>
            <person name="Lipzen A."/>
            <person name="He G."/>
            <person name="Yan M."/>
            <person name="Haridas S."/>
            <person name="Daum C."/>
            <person name="Yoshinaga Y."/>
            <person name="Ng V."/>
            <person name="Grigoriev I.V."/>
            <person name="Munk R."/>
            <person name="Nuraida L."/>
            <person name="Wijaya C.H."/>
            <person name="Morales P.-C."/>
            <person name="Keasling J.D."/>
        </authorList>
    </citation>
    <scope>NUCLEOTIDE SEQUENCE [LARGE SCALE GENOMIC DNA]</scope>
    <source>
        <strain evidence="1 2">FGSC 2613</strain>
    </source>
</reference>
<evidence type="ECO:0000313" key="1">
    <source>
        <dbReference type="EMBL" id="KAL0465353.1"/>
    </source>
</evidence>
<keyword evidence="2" id="KW-1185">Reference proteome</keyword>
<accession>A0ABR3CY33</accession>
<evidence type="ECO:0000313" key="2">
    <source>
        <dbReference type="Proteomes" id="UP001451303"/>
    </source>
</evidence>
<dbReference type="EMBL" id="JAVLET010000017">
    <property type="protein sequence ID" value="KAL0465353.1"/>
    <property type="molecule type" value="Genomic_DNA"/>
</dbReference>
<protein>
    <submittedName>
        <fullName evidence="1">Uncharacterized protein</fullName>
    </submittedName>
</protein>
<proteinExistence type="predicted"/>
<name>A0ABR3CY33_NEUIN</name>